<name>F9G9M8_FUSOF</name>
<evidence type="ECO:0000256" key="2">
    <source>
        <dbReference type="SAM" id="MobiDB-lite"/>
    </source>
</evidence>
<reference evidence="3" key="1">
    <citation type="journal article" date="2012" name="Mol. Plant Microbe Interact.">
        <title>A highly conserved effector in Fusarium oxysporum is required for full virulence on Arabidopsis.</title>
        <authorList>
            <person name="Thatcher L.F."/>
            <person name="Gardiner D.M."/>
            <person name="Kazan K."/>
            <person name="Manners J."/>
        </authorList>
    </citation>
    <scope>NUCLEOTIDE SEQUENCE [LARGE SCALE GENOMIC DNA]</scope>
    <source>
        <strain evidence="3">Fo5176</strain>
    </source>
</reference>
<dbReference type="EMBL" id="AFQF01003830">
    <property type="protein sequence ID" value="EGU74131.1"/>
    <property type="molecule type" value="Genomic_DNA"/>
</dbReference>
<gene>
    <name evidence="3" type="ORF">FOXB_15360</name>
</gene>
<comment type="caution">
    <text evidence="3">The sequence shown here is derived from an EMBL/GenBank/DDBJ whole genome shotgun (WGS) entry which is preliminary data.</text>
</comment>
<evidence type="ECO:0000256" key="1">
    <source>
        <dbReference type="SAM" id="Coils"/>
    </source>
</evidence>
<dbReference type="AlphaFoldDB" id="F9G9M8"/>
<feature type="region of interest" description="Disordered" evidence="2">
    <location>
        <begin position="88"/>
        <end position="108"/>
    </location>
</feature>
<accession>F9G9M8</accession>
<evidence type="ECO:0000313" key="3">
    <source>
        <dbReference type="EMBL" id="EGU74131.1"/>
    </source>
</evidence>
<proteinExistence type="predicted"/>
<feature type="coiled-coil region" evidence="1">
    <location>
        <begin position="13"/>
        <end position="40"/>
    </location>
</feature>
<protein>
    <submittedName>
        <fullName evidence="3">Uncharacterized protein</fullName>
    </submittedName>
</protein>
<sequence length="136" mass="15709">MDRIHSKPYESEVECLKDIISGLKAEIERHDRECNLATRQQEIERLRKKENELWNTTKDLGELRQFLSTVKSEIDSMHKMMPAVEQDTLVGKENTRSSNNSETGIGDKQSEMMELWQSVALLQARLDRAQGEAAKF</sequence>
<organism evidence="3">
    <name type="scientific">Fusarium oxysporum (strain Fo5176)</name>
    <name type="common">Fusarium vascular wilt</name>
    <dbReference type="NCBI Taxonomy" id="660025"/>
    <lineage>
        <taxon>Eukaryota</taxon>
        <taxon>Fungi</taxon>
        <taxon>Dikarya</taxon>
        <taxon>Ascomycota</taxon>
        <taxon>Pezizomycotina</taxon>
        <taxon>Sordariomycetes</taxon>
        <taxon>Hypocreomycetidae</taxon>
        <taxon>Hypocreales</taxon>
        <taxon>Nectriaceae</taxon>
        <taxon>Fusarium</taxon>
        <taxon>Fusarium oxysporum species complex</taxon>
    </lineage>
</organism>
<keyword evidence="1" id="KW-0175">Coiled coil</keyword>